<evidence type="ECO:0000256" key="2">
    <source>
        <dbReference type="SAM" id="MobiDB-lite"/>
    </source>
</evidence>
<dbReference type="KEGG" id="ptan:CRYO30217_00236"/>
<protein>
    <submittedName>
        <fullName evidence="4">Uncharacterized protein</fullName>
    </submittedName>
</protein>
<proteinExistence type="predicted"/>
<keyword evidence="3" id="KW-0472">Membrane</keyword>
<keyword evidence="3" id="KW-1133">Transmembrane helix</keyword>
<evidence type="ECO:0000313" key="5">
    <source>
        <dbReference type="Proteomes" id="UP000683507"/>
    </source>
</evidence>
<dbReference type="Proteomes" id="UP000683507">
    <property type="component" value="Chromosome"/>
</dbReference>
<name>A0A916JKG3_9FLAO</name>
<evidence type="ECO:0000256" key="3">
    <source>
        <dbReference type="SAM" id="Phobius"/>
    </source>
</evidence>
<organism evidence="4 5">
    <name type="scientific">Parvicella tangerina</name>
    <dbReference type="NCBI Taxonomy" id="2829795"/>
    <lineage>
        <taxon>Bacteria</taxon>
        <taxon>Pseudomonadati</taxon>
        <taxon>Bacteroidota</taxon>
        <taxon>Flavobacteriia</taxon>
        <taxon>Flavobacteriales</taxon>
        <taxon>Parvicellaceae</taxon>
        <taxon>Parvicella</taxon>
    </lineage>
</organism>
<evidence type="ECO:0000256" key="1">
    <source>
        <dbReference type="SAM" id="Coils"/>
    </source>
</evidence>
<accession>A0A916JKG3</accession>
<feature type="coiled-coil region" evidence="1">
    <location>
        <begin position="160"/>
        <end position="187"/>
    </location>
</feature>
<dbReference type="EMBL" id="OU015584">
    <property type="protein sequence ID" value="CAG5076896.1"/>
    <property type="molecule type" value="Genomic_DNA"/>
</dbReference>
<gene>
    <name evidence="4" type="ORF">CRYO30217_00236</name>
</gene>
<keyword evidence="5" id="KW-1185">Reference proteome</keyword>
<reference evidence="4" key="1">
    <citation type="submission" date="2021-04" db="EMBL/GenBank/DDBJ databases">
        <authorList>
            <person name="Rodrigo-Torres L."/>
            <person name="Arahal R. D."/>
            <person name="Lucena T."/>
        </authorList>
    </citation>
    <scope>NUCLEOTIDE SEQUENCE</scope>
    <source>
        <strain evidence="4">AS29M-1</strain>
    </source>
</reference>
<keyword evidence="3" id="KW-0812">Transmembrane</keyword>
<keyword evidence="1" id="KW-0175">Coiled coil</keyword>
<evidence type="ECO:0000313" key="4">
    <source>
        <dbReference type="EMBL" id="CAG5076896.1"/>
    </source>
</evidence>
<feature type="region of interest" description="Disordered" evidence="2">
    <location>
        <begin position="16"/>
        <end position="41"/>
    </location>
</feature>
<dbReference type="RefSeq" id="WP_258540477.1">
    <property type="nucleotide sequence ID" value="NZ_OU015584.1"/>
</dbReference>
<feature type="transmembrane region" description="Helical" evidence="3">
    <location>
        <begin position="50"/>
        <end position="70"/>
    </location>
</feature>
<sequence>MREQDKDHLRDFVNEHRAEFDDVTPPSLDFSQMGKDQQEDQGPKMIPITWLYRVAAVFVMILGLGAIWLLTNDPAEQPDVAEVEEQEEQRDFSLSELSPEMAEIEEYYSNELSTKQKELEALGYGDAISEELTLLDEEFNALKNELGENVDNHLIVNEMVKNYKLKLDLLESVLMDLQENYDDKNLTNLEDDENYTIYY</sequence>
<dbReference type="AlphaFoldDB" id="A0A916JKG3"/>